<proteinExistence type="predicted"/>
<dbReference type="Proteomes" id="UP000034489">
    <property type="component" value="Unassembled WGS sequence"/>
</dbReference>
<dbReference type="EMBL" id="LBYQ01000001">
    <property type="protein sequence ID" value="KKR55696.1"/>
    <property type="molecule type" value="Genomic_DNA"/>
</dbReference>
<evidence type="ECO:0000256" key="1">
    <source>
        <dbReference type="SAM" id="Coils"/>
    </source>
</evidence>
<keyword evidence="1" id="KW-0175">Coiled coil</keyword>
<evidence type="ECO:0000313" key="3">
    <source>
        <dbReference type="Proteomes" id="UP000034489"/>
    </source>
</evidence>
<organism evidence="2 3">
    <name type="scientific">Candidatus Curtissbacteria bacterium GW2011_GWA1_40_24</name>
    <dbReference type="NCBI Taxonomy" id="1618406"/>
    <lineage>
        <taxon>Bacteria</taxon>
        <taxon>Candidatus Curtissiibacteriota</taxon>
    </lineage>
</organism>
<evidence type="ECO:0000313" key="2">
    <source>
        <dbReference type="EMBL" id="KKR55696.1"/>
    </source>
</evidence>
<dbReference type="AlphaFoldDB" id="A0A0G0S0D9"/>
<feature type="coiled-coil region" evidence="1">
    <location>
        <begin position="27"/>
        <end position="54"/>
    </location>
</feature>
<sequence>MNKFEKISNREIYSNKTEDVALQFAEMPKFQEAIKNAKDKIEAMKNIRILLREQFLDIIAELPEPLLPSEEAPGTLRHPSSVTIVCLEIFVILGLNMV</sequence>
<accession>A0A0G0S0D9</accession>
<comment type="caution">
    <text evidence="2">The sequence shown here is derived from an EMBL/GenBank/DDBJ whole genome shotgun (WGS) entry which is preliminary data.</text>
</comment>
<protein>
    <submittedName>
        <fullName evidence="2">Uncharacterized protein</fullName>
    </submittedName>
</protein>
<reference evidence="2 3" key="1">
    <citation type="journal article" date="2015" name="Nature">
        <title>rRNA introns, odd ribosomes, and small enigmatic genomes across a large radiation of phyla.</title>
        <authorList>
            <person name="Brown C.T."/>
            <person name="Hug L.A."/>
            <person name="Thomas B.C."/>
            <person name="Sharon I."/>
            <person name="Castelle C.J."/>
            <person name="Singh A."/>
            <person name="Wilkins M.J."/>
            <person name="Williams K.H."/>
            <person name="Banfield J.F."/>
        </authorList>
    </citation>
    <scope>NUCLEOTIDE SEQUENCE [LARGE SCALE GENOMIC DNA]</scope>
</reference>
<gene>
    <name evidence="2" type="ORF">UT92_C0001G0039</name>
</gene>
<name>A0A0G0S0D9_9BACT</name>